<keyword evidence="2" id="KW-1185">Reference proteome</keyword>
<keyword evidence="1" id="KW-0732">Signal</keyword>
<dbReference type="RefSeq" id="XP_052737169.1">
    <property type="nucleotide sequence ID" value="XM_052881209.1"/>
</dbReference>
<proteinExistence type="predicted"/>
<evidence type="ECO:0000313" key="3">
    <source>
        <dbReference type="RefSeq" id="XP_052737169.1"/>
    </source>
</evidence>
<reference evidence="3" key="1">
    <citation type="submission" date="2025-08" db="UniProtKB">
        <authorList>
            <consortium name="RefSeq"/>
        </authorList>
    </citation>
    <scope>IDENTIFICATION</scope>
</reference>
<accession>A0ABM3LDM7</accession>
<organism evidence="2 3">
    <name type="scientific">Bicyclus anynana</name>
    <name type="common">Squinting bush brown butterfly</name>
    <dbReference type="NCBI Taxonomy" id="110368"/>
    <lineage>
        <taxon>Eukaryota</taxon>
        <taxon>Metazoa</taxon>
        <taxon>Ecdysozoa</taxon>
        <taxon>Arthropoda</taxon>
        <taxon>Hexapoda</taxon>
        <taxon>Insecta</taxon>
        <taxon>Pterygota</taxon>
        <taxon>Neoptera</taxon>
        <taxon>Endopterygota</taxon>
        <taxon>Lepidoptera</taxon>
        <taxon>Glossata</taxon>
        <taxon>Ditrysia</taxon>
        <taxon>Papilionoidea</taxon>
        <taxon>Nymphalidae</taxon>
        <taxon>Satyrinae</taxon>
        <taxon>Satyrini</taxon>
        <taxon>Mycalesina</taxon>
        <taxon>Bicyclus</taxon>
    </lineage>
</organism>
<name>A0ABM3LDM7_BICAN</name>
<feature type="chain" id="PRO_5045512322" evidence="1">
    <location>
        <begin position="21"/>
        <end position="110"/>
    </location>
</feature>
<dbReference type="GeneID" id="112044587"/>
<evidence type="ECO:0000313" key="2">
    <source>
        <dbReference type="Proteomes" id="UP001652582"/>
    </source>
</evidence>
<feature type="signal peptide" evidence="1">
    <location>
        <begin position="1"/>
        <end position="20"/>
    </location>
</feature>
<sequence length="110" mass="12064">MLRKCVICIVMCVVVCYVEAKEAYSPGERECMKYGGLCVLEGTCREGNLARTQGLCQTEPKRMECCHGLPKTATGCHAQGGECFPGSYRCQRQISADDCIEGETCCLLTH</sequence>
<protein>
    <submittedName>
        <fullName evidence="3">U-scoloptoxin(19)-Tl1a-like</fullName>
    </submittedName>
</protein>
<dbReference type="Proteomes" id="UP001652582">
    <property type="component" value="Chromosome 4"/>
</dbReference>
<gene>
    <name evidence="3" type="primary">LOC112044587</name>
</gene>
<evidence type="ECO:0000256" key="1">
    <source>
        <dbReference type="SAM" id="SignalP"/>
    </source>
</evidence>